<evidence type="ECO:0000313" key="3">
    <source>
        <dbReference type="Proteomes" id="UP000305067"/>
    </source>
</evidence>
<accession>A0A5C3QAK4</accession>
<protein>
    <recommendedName>
        <fullName evidence="4">Hydrophobin</fullName>
    </recommendedName>
</protein>
<sequence>MQFSFSFIILSLALVSGVVADCKPPACASGLVCCQRTVSGNIVRQCLTSGVCSSRGGISV</sequence>
<feature type="signal peptide" evidence="1">
    <location>
        <begin position="1"/>
        <end position="20"/>
    </location>
</feature>
<organism evidence="2 3">
    <name type="scientific">Pterulicium gracile</name>
    <dbReference type="NCBI Taxonomy" id="1884261"/>
    <lineage>
        <taxon>Eukaryota</taxon>
        <taxon>Fungi</taxon>
        <taxon>Dikarya</taxon>
        <taxon>Basidiomycota</taxon>
        <taxon>Agaricomycotina</taxon>
        <taxon>Agaricomycetes</taxon>
        <taxon>Agaricomycetidae</taxon>
        <taxon>Agaricales</taxon>
        <taxon>Pleurotineae</taxon>
        <taxon>Pterulaceae</taxon>
        <taxon>Pterulicium</taxon>
    </lineage>
</organism>
<name>A0A5C3QAK4_9AGAR</name>
<dbReference type="EMBL" id="ML178842">
    <property type="protein sequence ID" value="TFK98079.1"/>
    <property type="molecule type" value="Genomic_DNA"/>
</dbReference>
<keyword evidence="3" id="KW-1185">Reference proteome</keyword>
<proteinExistence type="predicted"/>
<evidence type="ECO:0000313" key="2">
    <source>
        <dbReference type="EMBL" id="TFK98079.1"/>
    </source>
</evidence>
<evidence type="ECO:0008006" key="4">
    <source>
        <dbReference type="Google" id="ProtNLM"/>
    </source>
</evidence>
<dbReference type="AlphaFoldDB" id="A0A5C3QAK4"/>
<evidence type="ECO:0000256" key="1">
    <source>
        <dbReference type="SAM" id="SignalP"/>
    </source>
</evidence>
<keyword evidence="1" id="KW-0732">Signal</keyword>
<reference evidence="2 3" key="1">
    <citation type="journal article" date="2019" name="Nat. Ecol. Evol.">
        <title>Megaphylogeny resolves global patterns of mushroom evolution.</title>
        <authorList>
            <person name="Varga T."/>
            <person name="Krizsan K."/>
            <person name="Foldi C."/>
            <person name="Dima B."/>
            <person name="Sanchez-Garcia M."/>
            <person name="Sanchez-Ramirez S."/>
            <person name="Szollosi G.J."/>
            <person name="Szarkandi J.G."/>
            <person name="Papp V."/>
            <person name="Albert L."/>
            <person name="Andreopoulos W."/>
            <person name="Angelini C."/>
            <person name="Antonin V."/>
            <person name="Barry K.W."/>
            <person name="Bougher N.L."/>
            <person name="Buchanan P."/>
            <person name="Buyck B."/>
            <person name="Bense V."/>
            <person name="Catcheside P."/>
            <person name="Chovatia M."/>
            <person name="Cooper J."/>
            <person name="Damon W."/>
            <person name="Desjardin D."/>
            <person name="Finy P."/>
            <person name="Geml J."/>
            <person name="Haridas S."/>
            <person name="Hughes K."/>
            <person name="Justo A."/>
            <person name="Karasinski D."/>
            <person name="Kautmanova I."/>
            <person name="Kiss B."/>
            <person name="Kocsube S."/>
            <person name="Kotiranta H."/>
            <person name="LaButti K.M."/>
            <person name="Lechner B.E."/>
            <person name="Liimatainen K."/>
            <person name="Lipzen A."/>
            <person name="Lukacs Z."/>
            <person name="Mihaltcheva S."/>
            <person name="Morgado L.N."/>
            <person name="Niskanen T."/>
            <person name="Noordeloos M.E."/>
            <person name="Ohm R.A."/>
            <person name="Ortiz-Santana B."/>
            <person name="Ovrebo C."/>
            <person name="Racz N."/>
            <person name="Riley R."/>
            <person name="Savchenko A."/>
            <person name="Shiryaev A."/>
            <person name="Soop K."/>
            <person name="Spirin V."/>
            <person name="Szebenyi C."/>
            <person name="Tomsovsky M."/>
            <person name="Tulloss R.E."/>
            <person name="Uehling J."/>
            <person name="Grigoriev I.V."/>
            <person name="Vagvolgyi C."/>
            <person name="Papp T."/>
            <person name="Martin F.M."/>
            <person name="Miettinen O."/>
            <person name="Hibbett D.S."/>
            <person name="Nagy L.G."/>
        </authorList>
    </citation>
    <scope>NUCLEOTIDE SEQUENCE [LARGE SCALE GENOMIC DNA]</scope>
    <source>
        <strain evidence="2 3">CBS 309.79</strain>
    </source>
</reference>
<dbReference type="Proteomes" id="UP000305067">
    <property type="component" value="Unassembled WGS sequence"/>
</dbReference>
<gene>
    <name evidence="2" type="ORF">BDV98DRAFT_218754</name>
</gene>
<feature type="chain" id="PRO_5022722457" description="Hydrophobin" evidence="1">
    <location>
        <begin position="21"/>
        <end position="60"/>
    </location>
</feature>